<feature type="transmembrane region" description="Helical" evidence="1">
    <location>
        <begin position="138"/>
        <end position="157"/>
    </location>
</feature>
<name>A0ABS4H7W2_9BACL</name>
<reference evidence="2 3" key="1">
    <citation type="submission" date="2021-03" db="EMBL/GenBank/DDBJ databases">
        <title>Genomic Encyclopedia of Type Strains, Phase IV (KMG-IV): sequencing the most valuable type-strain genomes for metagenomic binning, comparative biology and taxonomic classification.</title>
        <authorList>
            <person name="Goeker M."/>
        </authorList>
    </citation>
    <scope>NUCLEOTIDE SEQUENCE [LARGE SCALE GENOMIC DNA]</scope>
    <source>
        <strain evidence="2 3">DSM 23491</strain>
    </source>
</reference>
<evidence type="ECO:0000313" key="3">
    <source>
        <dbReference type="Proteomes" id="UP001519273"/>
    </source>
</evidence>
<evidence type="ECO:0000256" key="1">
    <source>
        <dbReference type="SAM" id="Phobius"/>
    </source>
</evidence>
<dbReference type="Proteomes" id="UP001519273">
    <property type="component" value="Unassembled WGS sequence"/>
</dbReference>
<keyword evidence="2" id="KW-0418">Kinase</keyword>
<keyword evidence="3" id="KW-1185">Reference proteome</keyword>
<sequence length="239" mass="27960">MKTLRDAWFITVQDLKNERLFITFSFLFMVYMGGILSFMIRTNSDVDRFFYKSFIDFMFFLLIPMLGFYFSRRSFKYLQEDSYTQMLAYFRSLPISLRVVMYSRVIQSLLAFAMNSVIVFSMIYWLSGLSTQLTIVQYISFTITWIGIGLAITGVYINFEFLYKGKIYLWYTLFIMLVTAVLVAGLHFLGINVMSLVIESAQRWGMLSPLMWGSVVIGLIVLAMLCKTTLNKLERRDLL</sequence>
<feature type="transmembrane region" description="Helical" evidence="1">
    <location>
        <begin position="20"/>
        <end position="40"/>
    </location>
</feature>
<feature type="transmembrane region" description="Helical" evidence="1">
    <location>
        <begin position="210"/>
        <end position="230"/>
    </location>
</feature>
<protein>
    <submittedName>
        <fullName evidence="2">Signal transduction histidine kinase</fullName>
    </submittedName>
</protein>
<feature type="transmembrane region" description="Helical" evidence="1">
    <location>
        <begin position="169"/>
        <end position="190"/>
    </location>
</feature>
<accession>A0ABS4H7W2</accession>
<evidence type="ECO:0000313" key="2">
    <source>
        <dbReference type="EMBL" id="MBP1938561.1"/>
    </source>
</evidence>
<feature type="transmembrane region" description="Helical" evidence="1">
    <location>
        <begin position="108"/>
        <end position="126"/>
    </location>
</feature>
<comment type="caution">
    <text evidence="2">The sequence shown here is derived from an EMBL/GenBank/DDBJ whole genome shotgun (WGS) entry which is preliminary data.</text>
</comment>
<proteinExistence type="predicted"/>
<dbReference type="GO" id="GO:0016301">
    <property type="term" value="F:kinase activity"/>
    <property type="evidence" value="ECO:0007669"/>
    <property type="project" value="UniProtKB-KW"/>
</dbReference>
<keyword evidence="1" id="KW-0472">Membrane</keyword>
<feature type="transmembrane region" description="Helical" evidence="1">
    <location>
        <begin position="49"/>
        <end position="70"/>
    </location>
</feature>
<dbReference type="RefSeq" id="WP_209853158.1">
    <property type="nucleotide sequence ID" value="NZ_CBCRVE010000016.1"/>
</dbReference>
<organism evidence="2 3">
    <name type="scientific">Paenibacillus sediminis</name>
    <dbReference type="NCBI Taxonomy" id="664909"/>
    <lineage>
        <taxon>Bacteria</taxon>
        <taxon>Bacillati</taxon>
        <taxon>Bacillota</taxon>
        <taxon>Bacilli</taxon>
        <taxon>Bacillales</taxon>
        <taxon>Paenibacillaceae</taxon>
        <taxon>Paenibacillus</taxon>
    </lineage>
</organism>
<keyword evidence="1" id="KW-0812">Transmembrane</keyword>
<gene>
    <name evidence="2" type="ORF">J2Z20_003501</name>
</gene>
<dbReference type="EMBL" id="JAGGKP010000017">
    <property type="protein sequence ID" value="MBP1938561.1"/>
    <property type="molecule type" value="Genomic_DNA"/>
</dbReference>
<keyword evidence="1" id="KW-1133">Transmembrane helix</keyword>
<keyword evidence="2" id="KW-0808">Transferase</keyword>